<evidence type="ECO:0000313" key="5">
    <source>
        <dbReference type="Proteomes" id="UP001457282"/>
    </source>
</evidence>
<keyword evidence="1" id="KW-0235">DNA replication</keyword>
<comment type="caution">
    <text evidence="4">The sequence shown here is derived from an EMBL/GenBank/DDBJ whole genome shotgun (WGS) entry which is preliminary data.</text>
</comment>
<dbReference type="Gene3D" id="3.30.420.10">
    <property type="entry name" value="Ribonuclease H-like superfamily/Ribonuclease H"/>
    <property type="match status" value="1"/>
</dbReference>
<protein>
    <recommendedName>
        <fullName evidence="1">DNA polymerase epsilon catalytic subunit</fullName>
        <ecNumber evidence="1">2.7.7.7</ecNumber>
    </recommendedName>
</protein>
<keyword evidence="1" id="KW-0408">Iron</keyword>
<keyword evidence="1" id="KW-0238">DNA-binding</keyword>
<sequence length="245" mass="27150">MCDVASGTMLAYPALVLCLRVERRTDLLQHAQVHICAFDIETTKLPLKFPDAEYDLIMLISYMVDGQGYLIINREILNFHPPFPLQIHSSCLFHVLCSTLLQPVLQSVCKSHGFSTLGSSDWLLPHLILFLRHCNHTHDHNTQTQSPPHKPVPSPCSALLSPTPLQSQHCHEAQVRILAPPPLHRSRVQSALLLKPPPQEPSNDVVVSPRRLPMPAPPSVTQSPFLSSVPCVSEDGENSPVDVSD</sequence>
<dbReference type="GO" id="GO:0008310">
    <property type="term" value="F:single-stranded DNA 3'-5' DNA exonuclease activity"/>
    <property type="evidence" value="ECO:0007669"/>
    <property type="project" value="TreeGrafter"/>
</dbReference>
<dbReference type="GO" id="GO:0003887">
    <property type="term" value="F:DNA-directed DNA polymerase activity"/>
    <property type="evidence" value="ECO:0007669"/>
    <property type="project" value="UniProtKB-KW"/>
</dbReference>
<keyword evidence="1" id="KW-0862">Zinc</keyword>
<keyword evidence="1" id="KW-0411">Iron-sulfur</keyword>
<keyword evidence="1" id="KW-0004">4Fe-4S</keyword>
<evidence type="ECO:0000256" key="1">
    <source>
        <dbReference type="RuleBase" id="RU365029"/>
    </source>
</evidence>
<accession>A0AAW1XSV2</accession>
<dbReference type="GO" id="GO:0051539">
    <property type="term" value="F:4 iron, 4 sulfur cluster binding"/>
    <property type="evidence" value="ECO:0007669"/>
    <property type="project" value="UniProtKB-KW"/>
</dbReference>
<gene>
    <name evidence="4" type="ORF">M0R45_016542</name>
</gene>
<dbReference type="GO" id="GO:0006297">
    <property type="term" value="P:nucleotide-excision repair, DNA gap filling"/>
    <property type="evidence" value="ECO:0007669"/>
    <property type="project" value="TreeGrafter"/>
</dbReference>
<keyword evidence="1" id="KW-0808">Transferase</keyword>
<feature type="region of interest" description="Disordered" evidence="2">
    <location>
        <begin position="194"/>
        <end position="245"/>
    </location>
</feature>
<dbReference type="InterPro" id="IPR012337">
    <property type="entry name" value="RNaseH-like_sf"/>
</dbReference>
<keyword evidence="1" id="KW-0479">Metal-binding</keyword>
<organism evidence="4 5">
    <name type="scientific">Rubus argutus</name>
    <name type="common">Southern blackberry</name>
    <dbReference type="NCBI Taxonomy" id="59490"/>
    <lineage>
        <taxon>Eukaryota</taxon>
        <taxon>Viridiplantae</taxon>
        <taxon>Streptophyta</taxon>
        <taxon>Embryophyta</taxon>
        <taxon>Tracheophyta</taxon>
        <taxon>Spermatophyta</taxon>
        <taxon>Magnoliopsida</taxon>
        <taxon>eudicotyledons</taxon>
        <taxon>Gunneridae</taxon>
        <taxon>Pentapetalae</taxon>
        <taxon>rosids</taxon>
        <taxon>fabids</taxon>
        <taxon>Rosales</taxon>
        <taxon>Rosaceae</taxon>
        <taxon>Rosoideae</taxon>
        <taxon>Rosoideae incertae sedis</taxon>
        <taxon>Rubus</taxon>
    </lineage>
</organism>
<comment type="cofactor">
    <cofactor evidence="1">
        <name>[4Fe-4S] cluster</name>
        <dbReference type="ChEBI" id="CHEBI:49883"/>
    </cofactor>
</comment>
<dbReference type="EMBL" id="JBEDUW010000003">
    <property type="protein sequence ID" value="KAK9939860.1"/>
    <property type="molecule type" value="Genomic_DNA"/>
</dbReference>
<keyword evidence="1" id="KW-0539">Nucleus</keyword>
<comment type="subcellular location">
    <subcellularLocation>
        <location evidence="1">Nucleus</location>
    </subcellularLocation>
</comment>
<comment type="function">
    <text evidence="1">DNA polymerase II participates in chromosomal DNA replication.</text>
</comment>
<evidence type="ECO:0000313" key="4">
    <source>
        <dbReference type="EMBL" id="KAK9939860.1"/>
    </source>
</evidence>
<keyword evidence="5" id="KW-1185">Reference proteome</keyword>
<comment type="catalytic activity">
    <reaction evidence="1">
        <text>DNA(n) + a 2'-deoxyribonucleoside 5'-triphosphate = DNA(n+1) + diphosphate</text>
        <dbReference type="Rhea" id="RHEA:22508"/>
        <dbReference type="Rhea" id="RHEA-COMP:17339"/>
        <dbReference type="Rhea" id="RHEA-COMP:17340"/>
        <dbReference type="ChEBI" id="CHEBI:33019"/>
        <dbReference type="ChEBI" id="CHEBI:61560"/>
        <dbReference type="ChEBI" id="CHEBI:173112"/>
        <dbReference type="EC" id="2.7.7.7"/>
    </reaction>
</comment>
<dbReference type="Proteomes" id="UP001457282">
    <property type="component" value="Unassembled WGS sequence"/>
</dbReference>
<dbReference type="GO" id="GO:0008622">
    <property type="term" value="C:epsilon DNA polymerase complex"/>
    <property type="evidence" value="ECO:0007669"/>
    <property type="project" value="InterPro"/>
</dbReference>
<dbReference type="GO" id="GO:0006272">
    <property type="term" value="P:leading strand elongation"/>
    <property type="evidence" value="ECO:0007669"/>
    <property type="project" value="TreeGrafter"/>
</dbReference>
<feature type="domain" description="DNA-directed DNA polymerase family B exonuclease" evidence="3">
    <location>
        <begin position="31"/>
        <end position="77"/>
    </location>
</feature>
<evidence type="ECO:0000256" key="2">
    <source>
        <dbReference type="SAM" id="MobiDB-lite"/>
    </source>
</evidence>
<comment type="similarity">
    <text evidence="1">Belongs to the DNA polymerase type-B family.</text>
</comment>
<reference evidence="4 5" key="1">
    <citation type="journal article" date="2023" name="G3 (Bethesda)">
        <title>A chromosome-length genome assembly and annotation of blackberry (Rubus argutus, cv. 'Hillquist').</title>
        <authorList>
            <person name="Bruna T."/>
            <person name="Aryal R."/>
            <person name="Dudchenko O."/>
            <person name="Sargent D.J."/>
            <person name="Mead D."/>
            <person name="Buti M."/>
            <person name="Cavallini A."/>
            <person name="Hytonen T."/>
            <person name="Andres J."/>
            <person name="Pham M."/>
            <person name="Weisz D."/>
            <person name="Mascagni F."/>
            <person name="Usai G."/>
            <person name="Natali L."/>
            <person name="Bassil N."/>
            <person name="Fernandez G.E."/>
            <person name="Lomsadze A."/>
            <person name="Armour M."/>
            <person name="Olukolu B."/>
            <person name="Poorten T."/>
            <person name="Britton C."/>
            <person name="Davik J."/>
            <person name="Ashrafi H."/>
            <person name="Aiden E.L."/>
            <person name="Borodovsky M."/>
            <person name="Worthington M."/>
        </authorList>
    </citation>
    <scope>NUCLEOTIDE SEQUENCE [LARGE SCALE GENOMIC DNA]</scope>
    <source>
        <strain evidence="4">PI 553951</strain>
    </source>
</reference>
<dbReference type="GO" id="GO:0000278">
    <property type="term" value="P:mitotic cell cycle"/>
    <property type="evidence" value="ECO:0007669"/>
    <property type="project" value="TreeGrafter"/>
</dbReference>
<dbReference type="GO" id="GO:0003677">
    <property type="term" value="F:DNA binding"/>
    <property type="evidence" value="ECO:0007669"/>
    <property type="project" value="UniProtKB-KW"/>
</dbReference>
<dbReference type="PANTHER" id="PTHR10670:SF0">
    <property type="entry name" value="DNA POLYMERASE EPSILON CATALYTIC SUBUNIT A"/>
    <property type="match status" value="1"/>
</dbReference>
<proteinExistence type="inferred from homology"/>
<dbReference type="GO" id="GO:0006287">
    <property type="term" value="P:base-excision repair, gap-filling"/>
    <property type="evidence" value="ECO:0007669"/>
    <property type="project" value="TreeGrafter"/>
</dbReference>
<evidence type="ECO:0000259" key="3">
    <source>
        <dbReference type="Pfam" id="PF03104"/>
    </source>
</evidence>
<dbReference type="InterPro" id="IPR036397">
    <property type="entry name" value="RNaseH_sf"/>
</dbReference>
<name>A0AAW1XSV2_RUBAR</name>
<dbReference type="InterPro" id="IPR006133">
    <property type="entry name" value="DNA-dir_DNA_pol_B_exonuc"/>
</dbReference>
<dbReference type="PANTHER" id="PTHR10670">
    <property type="entry name" value="DNA POLYMERASE EPSILON CATALYTIC SUBUNIT A"/>
    <property type="match status" value="1"/>
</dbReference>
<keyword evidence="1" id="KW-0863">Zinc-finger</keyword>
<dbReference type="GO" id="GO:0008270">
    <property type="term" value="F:zinc ion binding"/>
    <property type="evidence" value="ECO:0007669"/>
    <property type="project" value="UniProtKB-KW"/>
</dbReference>
<dbReference type="GO" id="GO:0045004">
    <property type="term" value="P:DNA replication proofreading"/>
    <property type="evidence" value="ECO:0007669"/>
    <property type="project" value="TreeGrafter"/>
</dbReference>
<dbReference type="InterPro" id="IPR029703">
    <property type="entry name" value="POL2"/>
</dbReference>
<keyword evidence="1" id="KW-0548">Nucleotidyltransferase</keyword>
<dbReference type="EC" id="2.7.7.7" evidence="1"/>
<dbReference type="Pfam" id="PF03104">
    <property type="entry name" value="DNA_pol_B_exo1"/>
    <property type="match status" value="1"/>
</dbReference>
<dbReference type="SUPFAM" id="SSF53098">
    <property type="entry name" value="Ribonuclease H-like"/>
    <property type="match status" value="1"/>
</dbReference>
<dbReference type="AlphaFoldDB" id="A0AAW1XSV2"/>
<keyword evidence="1" id="KW-0239">DNA-directed DNA polymerase</keyword>